<dbReference type="PANTHER" id="PTHR43584:SF3">
    <property type="entry name" value="BIFUNCTIONAL PROTEIN GLMU"/>
    <property type="match status" value="1"/>
</dbReference>
<dbReference type="GO" id="GO:0006048">
    <property type="term" value="P:UDP-N-acetylglucosamine biosynthetic process"/>
    <property type="evidence" value="ECO:0007669"/>
    <property type="project" value="UniProtKB-UniPathway"/>
</dbReference>
<dbReference type="SUPFAM" id="SSF51161">
    <property type="entry name" value="Trimeric LpxA-like enzymes"/>
    <property type="match status" value="1"/>
</dbReference>
<evidence type="ECO:0000256" key="7">
    <source>
        <dbReference type="ARBA" id="ARBA00022723"/>
    </source>
</evidence>
<feature type="binding site" evidence="18">
    <location>
        <position position="322"/>
    </location>
    <ligand>
        <name>UDP-N-acetyl-alpha-D-glucosamine</name>
        <dbReference type="ChEBI" id="CHEBI:57705"/>
    </ligand>
</feature>
<dbReference type="CDD" id="cd03353">
    <property type="entry name" value="LbH_GlmU_C"/>
    <property type="match status" value="1"/>
</dbReference>
<feature type="binding site" evidence="18">
    <location>
        <position position="176"/>
    </location>
    <ligand>
        <name>UDP-N-acetyl-alpha-D-glucosamine</name>
        <dbReference type="ChEBI" id="CHEBI:57705"/>
    </ligand>
</feature>
<dbReference type="GO" id="GO:0019134">
    <property type="term" value="F:glucosamine-1-phosphate N-acetyltransferase activity"/>
    <property type="evidence" value="ECO:0007669"/>
    <property type="project" value="UniProtKB-UniRule"/>
</dbReference>
<evidence type="ECO:0000256" key="5">
    <source>
        <dbReference type="ARBA" id="ARBA00022679"/>
    </source>
</evidence>
<keyword evidence="11 18" id="KW-0573">Peptidoglycan synthesis</keyword>
<dbReference type="InterPro" id="IPR011004">
    <property type="entry name" value="Trimer_LpxA-like_sf"/>
</dbReference>
<feature type="binding site" evidence="18">
    <location>
        <position position="412"/>
    </location>
    <ligand>
        <name>acetyl-CoA</name>
        <dbReference type="ChEBI" id="CHEBI:57288"/>
    </ligand>
</feature>
<proteinExistence type="inferred from homology"/>
<feature type="region of interest" description="Pyrophosphorylase" evidence="18">
    <location>
        <begin position="1"/>
        <end position="235"/>
    </location>
</feature>
<evidence type="ECO:0000256" key="15">
    <source>
        <dbReference type="ARBA" id="ARBA00048247"/>
    </source>
</evidence>
<dbReference type="GO" id="GO:0071555">
    <property type="term" value="P:cell wall organization"/>
    <property type="evidence" value="ECO:0007669"/>
    <property type="project" value="UniProtKB-KW"/>
</dbReference>
<feature type="active site" description="Proton acceptor" evidence="18">
    <location>
        <position position="352"/>
    </location>
</feature>
<evidence type="ECO:0000256" key="17">
    <source>
        <dbReference type="ARBA" id="ARBA00049628"/>
    </source>
</evidence>
<feature type="binding site" evidence="18">
    <location>
        <begin position="375"/>
        <end position="376"/>
    </location>
    <ligand>
        <name>acetyl-CoA</name>
        <dbReference type="ChEBI" id="CHEBI:57288"/>
    </ligand>
</feature>
<keyword evidence="21" id="KW-1185">Reference proteome</keyword>
<dbReference type="InterPro" id="IPR025877">
    <property type="entry name" value="MobA-like_NTP_Trfase"/>
</dbReference>
<comment type="similarity">
    <text evidence="3 18">In the N-terminal section; belongs to the N-acetylglucosamine-1-phosphate uridyltransferase family.</text>
</comment>
<protein>
    <recommendedName>
        <fullName evidence="18">Bifunctional protein GlmU</fullName>
    </recommendedName>
    <domain>
        <recommendedName>
            <fullName evidence="18">UDP-N-acetylglucosamine pyrophosphorylase</fullName>
            <ecNumber evidence="18">2.7.7.23</ecNumber>
        </recommendedName>
        <alternativeName>
            <fullName evidence="18">N-acetylglucosamine-1-phosphate uridyltransferase</fullName>
        </alternativeName>
    </domain>
    <domain>
        <recommendedName>
            <fullName evidence="18">Glucosamine-1-phosphate N-acetyltransferase</fullName>
            <ecNumber evidence="18">2.3.1.157</ecNumber>
        </recommendedName>
    </domain>
</protein>
<comment type="subcellular location">
    <subcellularLocation>
        <location evidence="1 18">Cytoplasm</location>
    </subcellularLocation>
</comment>
<dbReference type="Gene3D" id="2.160.10.10">
    <property type="entry name" value="Hexapeptide repeat proteins"/>
    <property type="match status" value="1"/>
</dbReference>
<comment type="subunit">
    <text evidence="18">Homotrimer.</text>
</comment>
<feature type="binding site" evidence="18">
    <location>
        <begin position="87"/>
        <end position="88"/>
    </location>
    <ligand>
        <name>UDP-N-acetyl-alpha-D-glucosamine</name>
        <dbReference type="ChEBI" id="CHEBI:57705"/>
    </ligand>
</feature>
<dbReference type="NCBIfam" id="TIGR01173">
    <property type="entry name" value="glmU"/>
    <property type="match status" value="1"/>
</dbReference>
<evidence type="ECO:0000256" key="14">
    <source>
        <dbReference type="ARBA" id="ARBA00023316"/>
    </source>
</evidence>
<feature type="binding site" evidence="18">
    <location>
        <position position="366"/>
    </location>
    <ligand>
        <name>UDP-N-acetyl-alpha-D-glucosamine</name>
        <dbReference type="ChEBI" id="CHEBI:57705"/>
    </ligand>
</feature>
<name>A0A1I6HJN0_9RHOB</name>
<feature type="binding site" evidence="18">
    <location>
        <position position="82"/>
    </location>
    <ligand>
        <name>UDP-N-acetyl-alpha-D-glucosamine</name>
        <dbReference type="ChEBI" id="CHEBI:57705"/>
    </ligand>
</feature>
<dbReference type="Pfam" id="PF00132">
    <property type="entry name" value="Hexapep"/>
    <property type="match status" value="1"/>
</dbReference>
<dbReference type="NCBIfam" id="NF010933">
    <property type="entry name" value="PRK14353.1"/>
    <property type="match status" value="1"/>
</dbReference>
<evidence type="ECO:0000256" key="8">
    <source>
        <dbReference type="ARBA" id="ARBA00022737"/>
    </source>
</evidence>
<dbReference type="EC" id="2.3.1.157" evidence="18"/>
<comment type="cofactor">
    <cofactor evidence="18">
        <name>Mg(2+)</name>
        <dbReference type="ChEBI" id="CHEBI:18420"/>
    </cofactor>
    <text evidence="18">Binds 1 Mg(2+) ion per subunit.</text>
</comment>
<dbReference type="GO" id="GO:0008360">
    <property type="term" value="P:regulation of cell shape"/>
    <property type="evidence" value="ECO:0007669"/>
    <property type="project" value="UniProtKB-KW"/>
</dbReference>
<feature type="region of interest" description="N-acetyltransferase" evidence="18">
    <location>
        <begin position="257"/>
        <end position="455"/>
    </location>
</feature>
<feature type="binding site" evidence="18">
    <location>
        <position position="112"/>
    </location>
    <ligand>
        <name>Mg(2+)</name>
        <dbReference type="ChEBI" id="CHEBI:18420"/>
    </ligand>
</feature>
<keyword evidence="4 18" id="KW-0963">Cytoplasm</keyword>
<feature type="binding site" evidence="18">
    <location>
        <position position="394"/>
    </location>
    <ligand>
        <name>acetyl-CoA</name>
        <dbReference type="ChEBI" id="CHEBI:57288"/>
    </ligand>
</feature>
<dbReference type="Proteomes" id="UP000199658">
    <property type="component" value="Unassembled WGS sequence"/>
</dbReference>
<dbReference type="GO" id="GO:0003977">
    <property type="term" value="F:UDP-N-acetylglucosamine diphosphorylase activity"/>
    <property type="evidence" value="ECO:0007669"/>
    <property type="project" value="UniProtKB-UniRule"/>
</dbReference>
<dbReference type="AlphaFoldDB" id="A0A1I6HJN0"/>
<comment type="similarity">
    <text evidence="2 18">In the C-terminal section; belongs to the transferase hexapeptide repeat family.</text>
</comment>
<keyword evidence="14 18" id="KW-0961">Cell wall biogenesis/degradation</keyword>
<evidence type="ECO:0000256" key="4">
    <source>
        <dbReference type="ARBA" id="ARBA00022490"/>
    </source>
</evidence>
<dbReference type="GO" id="GO:0009245">
    <property type="term" value="P:lipid A biosynthetic process"/>
    <property type="evidence" value="ECO:0007669"/>
    <property type="project" value="UniProtKB-UniRule"/>
</dbReference>
<feature type="binding site" evidence="18">
    <location>
        <position position="147"/>
    </location>
    <ligand>
        <name>UDP-N-acetyl-alpha-D-glucosamine</name>
        <dbReference type="ChEBI" id="CHEBI:57705"/>
    </ligand>
</feature>
<accession>A0A1I6HJN0</accession>
<dbReference type="GO" id="GO:0016020">
    <property type="term" value="C:membrane"/>
    <property type="evidence" value="ECO:0007669"/>
    <property type="project" value="GOC"/>
</dbReference>
<keyword evidence="13 18" id="KW-0012">Acyltransferase</keyword>
<evidence type="ECO:0000256" key="2">
    <source>
        <dbReference type="ARBA" id="ARBA00007707"/>
    </source>
</evidence>
<dbReference type="GO" id="GO:0005737">
    <property type="term" value="C:cytoplasm"/>
    <property type="evidence" value="ECO:0007669"/>
    <property type="project" value="UniProtKB-SubCell"/>
</dbReference>
<dbReference type="InterPro" id="IPR038009">
    <property type="entry name" value="GlmU_C_LbH"/>
</dbReference>
<dbReference type="EC" id="2.7.7.23" evidence="18"/>
<feature type="binding site" evidence="18">
    <location>
        <position position="161"/>
    </location>
    <ligand>
        <name>UDP-N-acetyl-alpha-D-glucosamine</name>
        <dbReference type="ChEBI" id="CHEBI:57705"/>
    </ligand>
</feature>
<evidence type="ECO:0000256" key="6">
    <source>
        <dbReference type="ARBA" id="ARBA00022695"/>
    </source>
</evidence>
<feature type="binding site" evidence="18">
    <location>
        <position position="29"/>
    </location>
    <ligand>
        <name>UDP-N-acetyl-alpha-D-glucosamine</name>
        <dbReference type="ChEBI" id="CHEBI:57705"/>
    </ligand>
</feature>
<dbReference type="InterPro" id="IPR050065">
    <property type="entry name" value="GlmU-like"/>
</dbReference>
<feature type="binding site" evidence="18">
    <location>
        <position position="369"/>
    </location>
    <ligand>
        <name>acetyl-CoA</name>
        <dbReference type="ChEBI" id="CHEBI:57288"/>
    </ligand>
</feature>
<feature type="binding site" evidence="18">
    <location>
        <begin position="15"/>
        <end position="18"/>
    </location>
    <ligand>
        <name>UDP-N-acetyl-alpha-D-glucosamine</name>
        <dbReference type="ChEBI" id="CHEBI:57705"/>
    </ligand>
</feature>
<evidence type="ECO:0000259" key="19">
    <source>
        <dbReference type="Pfam" id="PF12804"/>
    </source>
</evidence>
<comment type="pathway">
    <text evidence="18">Nucleotide-sugar biosynthesis; UDP-N-acetyl-alpha-D-glucosamine biosynthesis; UDP-N-acetyl-alpha-D-glucosamine from N-acetyl-alpha-D-glucosamine 1-phosphate: step 1/1.</text>
</comment>
<dbReference type="UniPathway" id="UPA00973"/>
<evidence type="ECO:0000256" key="16">
    <source>
        <dbReference type="ARBA" id="ARBA00048493"/>
    </source>
</evidence>
<comment type="catalytic activity">
    <reaction evidence="15 18">
        <text>alpha-D-glucosamine 1-phosphate + acetyl-CoA = N-acetyl-alpha-D-glucosamine 1-phosphate + CoA + H(+)</text>
        <dbReference type="Rhea" id="RHEA:13725"/>
        <dbReference type="ChEBI" id="CHEBI:15378"/>
        <dbReference type="ChEBI" id="CHEBI:57287"/>
        <dbReference type="ChEBI" id="CHEBI:57288"/>
        <dbReference type="ChEBI" id="CHEBI:57776"/>
        <dbReference type="ChEBI" id="CHEBI:58516"/>
        <dbReference type="EC" id="2.3.1.157"/>
    </reaction>
</comment>
<gene>
    <name evidence="18" type="primary">glmU</name>
    <name evidence="20" type="ORF">SAMN04488002_3089</name>
</gene>
<evidence type="ECO:0000256" key="18">
    <source>
        <dbReference type="HAMAP-Rule" id="MF_01631"/>
    </source>
</evidence>
<dbReference type="GO" id="GO:0009252">
    <property type="term" value="P:peptidoglycan biosynthetic process"/>
    <property type="evidence" value="ECO:0007669"/>
    <property type="project" value="UniProtKB-UniRule"/>
</dbReference>
<evidence type="ECO:0000256" key="9">
    <source>
        <dbReference type="ARBA" id="ARBA00022842"/>
    </source>
</evidence>
<dbReference type="InterPro" id="IPR029044">
    <property type="entry name" value="Nucleotide-diphossugar_trans"/>
</dbReference>
<evidence type="ECO:0000256" key="11">
    <source>
        <dbReference type="ARBA" id="ARBA00022984"/>
    </source>
</evidence>
<sequence length="455" mass="47831">MASRVSSKPVALILLAAGQGSRMNSDLPKVLHQIGSAPLAVHALRAATALEPEKTVVVTGHGADKVEATLSKHYDDLIFARQTEQNGTAHAVDQARSALEGFAGDAVVLYGDTPFVSGDTLQHMADARKTADVVVLGFKADKPGRYGRLITNGASLEKIVEAKDATAEQLAVKLCNSGVIMCQSQTLFELISEVQNNNATGEFYLTDIVGLARERGLTAVAVTCDEAETLGINTREELAAAERTFQTRMRAEAMETGVSLADPDSTFFAYDTVLGRDAMIGPNVVFGPDVTVESGAEIKAFCHLEGCHVSQGSVVGPFARLRPGAELEEGAKVGNFVEIKNATLAEGAKVNHLSYVGDAHVGAGANIGAGTITCNYDGVFKHRTTIGAGAFIGSNTLLIAPVDVGADAMTGSGTVVTEDVPDGDLALSRVRQTNKAGFARKLMQMLRAKKMKKDA</sequence>
<feature type="binding site" evidence="18">
    <location>
        <position position="429"/>
    </location>
    <ligand>
        <name>acetyl-CoA</name>
        <dbReference type="ChEBI" id="CHEBI:57288"/>
    </ligand>
</feature>
<feature type="binding site" evidence="18">
    <location>
        <position position="233"/>
    </location>
    <ligand>
        <name>UDP-N-acetyl-alpha-D-glucosamine</name>
        <dbReference type="ChEBI" id="CHEBI:57705"/>
    </ligand>
</feature>
<dbReference type="EMBL" id="FOYO01000001">
    <property type="protein sequence ID" value="SFR54689.1"/>
    <property type="molecule type" value="Genomic_DNA"/>
</dbReference>
<reference evidence="21" key="1">
    <citation type="submission" date="2016-10" db="EMBL/GenBank/DDBJ databases">
        <authorList>
            <person name="Varghese N."/>
            <person name="Submissions S."/>
        </authorList>
    </citation>
    <scope>NUCLEOTIDE SEQUENCE [LARGE SCALE GENOMIC DNA]</scope>
    <source>
        <strain evidence="21">DSM 26921</strain>
    </source>
</reference>
<dbReference type="GO" id="GO:0000287">
    <property type="term" value="F:magnesium ion binding"/>
    <property type="evidence" value="ECO:0007669"/>
    <property type="project" value="UniProtKB-UniRule"/>
</dbReference>
<evidence type="ECO:0000256" key="3">
    <source>
        <dbReference type="ARBA" id="ARBA00007947"/>
    </source>
</evidence>
<dbReference type="SUPFAM" id="SSF53448">
    <property type="entry name" value="Nucleotide-diphospho-sugar transferases"/>
    <property type="match status" value="1"/>
</dbReference>
<organism evidence="20 21">
    <name type="scientific">Litoreibacter janthinus</name>
    <dbReference type="NCBI Taxonomy" id="670154"/>
    <lineage>
        <taxon>Bacteria</taxon>
        <taxon>Pseudomonadati</taxon>
        <taxon>Pseudomonadota</taxon>
        <taxon>Alphaproteobacteria</taxon>
        <taxon>Rhodobacterales</taxon>
        <taxon>Roseobacteraceae</taxon>
        <taxon>Litoreibacter</taxon>
    </lineage>
</organism>
<feature type="domain" description="MobA-like NTP transferase" evidence="19">
    <location>
        <begin position="13"/>
        <end position="140"/>
    </location>
</feature>
<dbReference type="HAMAP" id="MF_01631">
    <property type="entry name" value="GlmU"/>
    <property type="match status" value="1"/>
</dbReference>
<keyword evidence="8 18" id="KW-0677">Repeat</keyword>
<dbReference type="InterPro" id="IPR001451">
    <property type="entry name" value="Hexapep"/>
</dbReference>
<evidence type="ECO:0000256" key="13">
    <source>
        <dbReference type="ARBA" id="ARBA00023315"/>
    </source>
</evidence>
<keyword evidence="12 18" id="KW-0511">Multifunctional enzyme</keyword>
<comment type="catalytic activity">
    <reaction evidence="16 18">
        <text>N-acetyl-alpha-D-glucosamine 1-phosphate + UTP + H(+) = UDP-N-acetyl-alpha-D-glucosamine + diphosphate</text>
        <dbReference type="Rhea" id="RHEA:13509"/>
        <dbReference type="ChEBI" id="CHEBI:15378"/>
        <dbReference type="ChEBI" id="CHEBI:33019"/>
        <dbReference type="ChEBI" id="CHEBI:46398"/>
        <dbReference type="ChEBI" id="CHEBI:57705"/>
        <dbReference type="ChEBI" id="CHEBI:57776"/>
        <dbReference type="EC" id="2.7.7.23"/>
    </reaction>
</comment>
<comment type="pathway">
    <text evidence="18">Nucleotide-sugar biosynthesis; UDP-N-acetyl-alpha-D-glucosamine biosynthesis; N-acetyl-alpha-D-glucosamine 1-phosphate from alpha-D-glucosamine 6-phosphate (route II): step 2/2.</text>
</comment>
<dbReference type="UniPathway" id="UPA00113">
    <property type="reaction ID" value="UER00532"/>
</dbReference>
<evidence type="ECO:0000313" key="21">
    <source>
        <dbReference type="Proteomes" id="UP000199658"/>
    </source>
</evidence>
<keyword evidence="10 18" id="KW-0133">Cell shape</keyword>
<dbReference type="InterPro" id="IPR005882">
    <property type="entry name" value="Bifunctional_GlmU"/>
</dbReference>
<dbReference type="OrthoDB" id="9775031at2"/>
<evidence type="ECO:0000256" key="12">
    <source>
        <dbReference type="ARBA" id="ARBA00023268"/>
    </source>
</evidence>
<feature type="region of interest" description="Linker" evidence="18">
    <location>
        <begin position="236"/>
        <end position="256"/>
    </location>
</feature>
<dbReference type="PANTHER" id="PTHR43584">
    <property type="entry name" value="NUCLEOTIDYL TRANSFERASE"/>
    <property type="match status" value="1"/>
</dbReference>
<keyword evidence="7 18" id="KW-0479">Metal-binding</keyword>
<evidence type="ECO:0000256" key="1">
    <source>
        <dbReference type="ARBA" id="ARBA00004496"/>
    </source>
</evidence>
<keyword evidence="6 18" id="KW-0548">Nucleotidyltransferase</keyword>
<keyword evidence="9 18" id="KW-0460">Magnesium</keyword>
<comment type="pathway">
    <text evidence="18">Bacterial outer membrane biogenesis; LPS lipid A biosynthesis.</text>
</comment>
<feature type="binding site" evidence="18">
    <location>
        <position position="233"/>
    </location>
    <ligand>
        <name>Mg(2+)</name>
        <dbReference type="ChEBI" id="CHEBI:18420"/>
    </ligand>
</feature>
<keyword evidence="5 18" id="KW-0808">Transferase</keyword>
<dbReference type="GO" id="GO:0000902">
    <property type="term" value="P:cell morphogenesis"/>
    <property type="evidence" value="ECO:0007669"/>
    <property type="project" value="UniProtKB-UniRule"/>
</dbReference>
<feature type="binding site" evidence="18">
    <location>
        <position position="355"/>
    </location>
    <ligand>
        <name>UDP-N-acetyl-alpha-D-glucosamine</name>
        <dbReference type="ChEBI" id="CHEBI:57705"/>
    </ligand>
</feature>
<dbReference type="CDD" id="cd02540">
    <property type="entry name" value="GT2_GlmU_N_bac"/>
    <property type="match status" value="1"/>
</dbReference>
<dbReference type="Pfam" id="PF12804">
    <property type="entry name" value="NTP_transf_3"/>
    <property type="match status" value="1"/>
</dbReference>
<feature type="binding site" evidence="18">
    <location>
        <position position="340"/>
    </location>
    <ligand>
        <name>UDP-N-acetyl-alpha-D-glucosamine</name>
        <dbReference type="ChEBI" id="CHEBI:57705"/>
    </ligand>
</feature>
<evidence type="ECO:0000313" key="20">
    <source>
        <dbReference type="EMBL" id="SFR54689.1"/>
    </source>
</evidence>
<comment type="function">
    <text evidence="17 18">Catalyzes the last two sequential reactions in the de novo biosynthetic pathway for UDP-N-acetylglucosamine (UDP-GlcNAc). The C-terminal domain catalyzes the transfer of acetyl group from acetyl coenzyme A to glucosamine-1-phosphate (GlcN-1-P) to produce N-acetylglucosamine-1-phosphate (GlcNAc-1-P), which is converted into UDP-GlcNAc by the transfer of uridine 5-monophosphate (from uridine 5-triphosphate), a reaction catalyzed by the N-terminal domain.</text>
</comment>
<evidence type="ECO:0000256" key="10">
    <source>
        <dbReference type="ARBA" id="ARBA00022960"/>
    </source>
</evidence>
<dbReference type="STRING" id="670154.SAMN04488002_3089"/>
<feature type="binding site" evidence="18">
    <location>
        <begin position="110"/>
        <end position="112"/>
    </location>
    <ligand>
        <name>UDP-N-acetyl-alpha-D-glucosamine</name>
        <dbReference type="ChEBI" id="CHEBI:57705"/>
    </ligand>
</feature>
<dbReference type="Gene3D" id="3.90.550.10">
    <property type="entry name" value="Spore Coat Polysaccharide Biosynthesis Protein SpsA, Chain A"/>
    <property type="match status" value="1"/>
</dbReference>